<dbReference type="Pfam" id="PF05991">
    <property type="entry name" value="NYN_YacP"/>
    <property type="match status" value="1"/>
</dbReference>
<evidence type="ECO:0000313" key="3">
    <source>
        <dbReference type="EMBL" id="NYI85872.1"/>
    </source>
</evidence>
<dbReference type="RefSeq" id="WP_179723712.1">
    <property type="nucleotide sequence ID" value="NZ_BAABFH010000001.1"/>
</dbReference>
<keyword evidence="3" id="KW-0238">DNA-binding</keyword>
<organism evidence="3 4">
    <name type="scientific">Saccharopolyspora hordei</name>
    <dbReference type="NCBI Taxonomy" id="1838"/>
    <lineage>
        <taxon>Bacteria</taxon>
        <taxon>Bacillati</taxon>
        <taxon>Actinomycetota</taxon>
        <taxon>Actinomycetes</taxon>
        <taxon>Pseudonocardiales</taxon>
        <taxon>Pseudonocardiaceae</taxon>
        <taxon>Saccharopolyspora</taxon>
    </lineage>
</organism>
<protein>
    <submittedName>
        <fullName evidence="3">Putative RNA-binding protein with PIN domain/DNA-binding transcriptional MerR regulator</fullName>
    </submittedName>
</protein>
<gene>
    <name evidence="3" type="ORF">HNR68_004502</name>
</gene>
<dbReference type="GO" id="GO:0003677">
    <property type="term" value="F:DNA binding"/>
    <property type="evidence" value="ECO:0007669"/>
    <property type="project" value="UniProtKB-KW"/>
</dbReference>
<accession>A0A853ATA0</accession>
<dbReference type="Proteomes" id="UP000587002">
    <property type="component" value="Unassembled WGS sequence"/>
</dbReference>
<evidence type="ECO:0000313" key="4">
    <source>
        <dbReference type="Proteomes" id="UP000587002"/>
    </source>
</evidence>
<name>A0A853ATA0_9PSEU</name>
<dbReference type="EMBL" id="JACCFJ010000001">
    <property type="protein sequence ID" value="NYI85872.1"/>
    <property type="molecule type" value="Genomic_DNA"/>
</dbReference>
<evidence type="ECO:0000256" key="1">
    <source>
        <dbReference type="SAM" id="Coils"/>
    </source>
</evidence>
<comment type="caution">
    <text evidence="3">The sequence shown here is derived from an EMBL/GenBank/DDBJ whole genome shotgun (WGS) entry which is preliminary data.</text>
</comment>
<dbReference type="InterPro" id="IPR010298">
    <property type="entry name" value="YacP-like"/>
</dbReference>
<dbReference type="PANTHER" id="PTHR34547">
    <property type="entry name" value="YACP-LIKE NYN DOMAIN PROTEIN"/>
    <property type="match status" value="1"/>
</dbReference>
<keyword evidence="1" id="KW-0175">Coiled coil</keyword>
<feature type="coiled-coil region" evidence="1">
    <location>
        <begin position="145"/>
        <end position="257"/>
    </location>
</feature>
<reference evidence="3 4" key="1">
    <citation type="submission" date="2020-07" db="EMBL/GenBank/DDBJ databases">
        <title>Sequencing the genomes of 1000 actinobacteria strains.</title>
        <authorList>
            <person name="Klenk H.-P."/>
        </authorList>
    </citation>
    <scope>NUCLEOTIDE SEQUENCE [LARGE SCALE GENOMIC DNA]</scope>
    <source>
        <strain evidence="3 4">DSM 44065</strain>
    </source>
</reference>
<dbReference type="PANTHER" id="PTHR34547:SF1">
    <property type="entry name" value="YACP-LIKE NYN DOMAIN PROTEIN"/>
    <property type="match status" value="1"/>
</dbReference>
<feature type="region of interest" description="Disordered" evidence="2">
    <location>
        <begin position="1"/>
        <end position="30"/>
    </location>
</feature>
<evidence type="ECO:0000256" key="2">
    <source>
        <dbReference type="SAM" id="MobiDB-lite"/>
    </source>
</evidence>
<proteinExistence type="predicted"/>
<dbReference type="AlphaFoldDB" id="A0A853ATA0"/>
<keyword evidence="4" id="KW-1185">Reference proteome</keyword>
<sequence length="450" mass="48216">MPGSADTPEPAESAVDSAQQTGSTVHWDELPGPLRARLAELAAGALGEMRPTDVPAQLRPVVKFAPAKRAKLGKPALLDALRDSSVFRTAVVDWCRNHHPEALALDDPDPLVVAAAAVLQGSPVAPHYVELIGFRAEQGQLRTERDSAVARAERLAAEVDRLRGELAEARRAAARVGEENNSEADRLRKRLREQGVRLKEARDAAERADDELAAVRAERDAAVAEIAAERDRERARAQEERRRAERASAEVEVARQSAREARQGDEVRLALLLDTLEGAVGGLRRELGASGSGPRPADVVQRVREHSGATGGVPDVATLDRLLALPAVHLVVDGYNVTKTGYPELPLSDQRDRLSHQLAALAARTGAEVTVVFDGADVLSVPTAGPRGVRVLFSEPGVQADDVIRDLVSAEPKGRQVVVATSDRAVVTSVQRRGAYAVPSATLLARLNRV</sequence>